<dbReference type="PRINTS" id="PR00922">
    <property type="entry name" value="DADACBPTASE3"/>
</dbReference>
<evidence type="ECO:0000313" key="4">
    <source>
        <dbReference type="EMBL" id="GHP09037.1"/>
    </source>
</evidence>
<dbReference type="OrthoDB" id="10253650at2759"/>
<evidence type="ECO:0000313" key="5">
    <source>
        <dbReference type="Proteomes" id="UP000660262"/>
    </source>
</evidence>
<dbReference type="EMBL" id="BNJQ01000023">
    <property type="protein sequence ID" value="GHP09037.1"/>
    <property type="molecule type" value="Genomic_DNA"/>
</dbReference>
<dbReference type="GO" id="GO:0000270">
    <property type="term" value="P:peptidoglycan metabolic process"/>
    <property type="evidence" value="ECO:0007669"/>
    <property type="project" value="TreeGrafter"/>
</dbReference>
<dbReference type="PANTHER" id="PTHR30023">
    <property type="entry name" value="D-ALANYL-D-ALANINE CARBOXYPEPTIDASE"/>
    <property type="match status" value="1"/>
</dbReference>
<protein>
    <recommendedName>
        <fullName evidence="6">D-alanyl-D-alanine carboxypeptidase/D-alanyl-D-alanine-endopeptidase</fullName>
    </recommendedName>
</protein>
<name>A0A830HVX0_9CHLO</name>
<dbReference type="GO" id="GO:0004185">
    <property type="term" value="F:serine-type carboxypeptidase activity"/>
    <property type="evidence" value="ECO:0007669"/>
    <property type="project" value="InterPro"/>
</dbReference>
<keyword evidence="2" id="KW-0378">Hydrolase</keyword>
<evidence type="ECO:0000256" key="2">
    <source>
        <dbReference type="ARBA" id="ARBA00022801"/>
    </source>
</evidence>
<dbReference type="Pfam" id="PF02113">
    <property type="entry name" value="Peptidase_S13"/>
    <property type="match status" value="1"/>
</dbReference>
<keyword evidence="5" id="KW-1185">Reference proteome</keyword>
<comment type="similarity">
    <text evidence="1">Belongs to the peptidase S13 family.</text>
</comment>
<keyword evidence="3" id="KW-0732">Signal</keyword>
<feature type="chain" id="PRO_5032432430" description="D-alanyl-D-alanine carboxypeptidase/D-alanyl-D-alanine-endopeptidase" evidence="3">
    <location>
        <begin position="22"/>
        <end position="544"/>
    </location>
</feature>
<dbReference type="Gene3D" id="3.40.710.10">
    <property type="entry name" value="DD-peptidase/beta-lactamase superfamily"/>
    <property type="match status" value="1"/>
</dbReference>
<dbReference type="InterPro" id="IPR012338">
    <property type="entry name" value="Beta-lactam/transpept-like"/>
</dbReference>
<evidence type="ECO:0000256" key="3">
    <source>
        <dbReference type="SAM" id="SignalP"/>
    </source>
</evidence>
<evidence type="ECO:0000256" key="1">
    <source>
        <dbReference type="ARBA" id="ARBA00006096"/>
    </source>
</evidence>
<sequence>MRRHTRLPGLASSGLVGLVGASGCSATAYSCLPLSSKLSGENTNLDKLVAEASMCQPCVPASTMKVLTAATALITLSPSFRFETTIVLEKTRRGRPLRVTLVGAGDASLTSEGLHAAVSRAKHGLRNALKEQEANVVVVGADDGAFRDGGKGKPCDEWMAEDLDAGYGVEPSAVVVDGNVAVIEVVSDSGGVAPLVRCKCASCTGKPAKRRIDVHGLRVHVVLANDATNNNQHQVCSLRFSRARGAYEVRGVPTSPVRFVVPVLDAKAWVAHRLAHLLSEVMADDGTEVVVLDANDDDGGGGGVVVDVSNSTKVLAVHTSEPLLEFLTRMLHESRNLDAECLLHVIGAAKTLKRDHLESTAQLGLRALRSLLSDAAGVEVASRCHISDASGMSRKNLMTPCALNALLRHIAFTSTLQPLIACMPSPGDVGATTHSRLPDLKGVLRVKTGSMNGISALCGYVMDEKSGGMPLACFACISVGGTARLCVDEVARAVYNATTAAVVVGELPKTIRRHGRWRRNVVVTLVFLVTAFRSSRRKSVVVAR</sequence>
<organism evidence="4 5">
    <name type="scientific">Pycnococcus provasolii</name>
    <dbReference type="NCBI Taxonomy" id="41880"/>
    <lineage>
        <taxon>Eukaryota</taxon>
        <taxon>Viridiplantae</taxon>
        <taxon>Chlorophyta</taxon>
        <taxon>Pseudoscourfieldiophyceae</taxon>
        <taxon>Pseudoscourfieldiales</taxon>
        <taxon>Pycnococcaceae</taxon>
        <taxon>Pycnococcus</taxon>
    </lineage>
</organism>
<accession>A0A830HVX0</accession>
<comment type="caution">
    <text evidence="4">The sequence shown here is derived from an EMBL/GenBank/DDBJ whole genome shotgun (WGS) entry which is preliminary data.</text>
</comment>
<dbReference type="Proteomes" id="UP000660262">
    <property type="component" value="Unassembled WGS sequence"/>
</dbReference>
<reference evidence="4" key="1">
    <citation type="submission" date="2020-10" db="EMBL/GenBank/DDBJ databases">
        <title>Unveiling of a novel bifunctional photoreceptor, Dualchrome1, isolated from a cosmopolitan green alga.</title>
        <authorList>
            <person name="Suzuki S."/>
            <person name="Kawachi M."/>
        </authorList>
    </citation>
    <scope>NUCLEOTIDE SEQUENCE</scope>
    <source>
        <strain evidence="4">NIES 2893</strain>
    </source>
</reference>
<dbReference type="PANTHER" id="PTHR30023:SF0">
    <property type="entry name" value="PENICILLIN-SENSITIVE CARBOXYPEPTIDASE A"/>
    <property type="match status" value="1"/>
</dbReference>
<feature type="signal peptide" evidence="3">
    <location>
        <begin position="1"/>
        <end position="21"/>
    </location>
</feature>
<gene>
    <name evidence="4" type="ORF">PPROV_000777400</name>
</gene>
<dbReference type="SUPFAM" id="SSF56601">
    <property type="entry name" value="beta-lactamase/transpeptidase-like"/>
    <property type="match status" value="1"/>
</dbReference>
<dbReference type="PROSITE" id="PS51257">
    <property type="entry name" value="PROKAR_LIPOPROTEIN"/>
    <property type="match status" value="1"/>
</dbReference>
<proteinExistence type="inferred from homology"/>
<evidence type="ECO:0008006" key="6">
    <source>
        <dbReference type="Google" id="ProtNLM"/>
    </source>
</evidence>
<dbReference type="InterPro" id="IPR000667">
    <property type="entry name" value="Peptidase_S13"/>
</dbReference>
<dbReference type="GO" id="GO:0006508">
    <property type="term" value="P:proteolysis"/>
    <property type="evidence" value="ECO:0007669"/>
    <property type="project" value="InterPro"/>
</dbReference>
<dbReference type="AlphaFoldDB" id="A0A830HVX0"/>